<dbReference type="PROSITE" id="PS50404">
    <property type="entry name" value="GST_NTER"/>
    <property type="match status" value="1"/>
</dbReference>
<dbReference type="Proteomes" id="UP000799770">
    <property type="component" value="Unassembled WGS sequence"/>
</dbReference>
<dbReference type="InterPro" id="IPR040079">
    <property type="entry name" value="Glutathione_S-Trfase"/>
</dbReference>
<dbReference type="Pfam" id="PF13409">
    <property type="entry name" value="GST_N_2"/>
    <property type="match status" value="1"/>
</dbReference>
<organism evidence="4 5">
    <name type="scientific">Lophiotrema nucula</name>
    <dbReference type="NCBI Taxonomy" id="690887"/>
    <lineage>
        <taxon>Eukaryota</taxon>
        <taxon>Fungi</taxon>
        <taxon>Dikarya</taxon>
        <taxon>Ascomycota</taxon>
        <taxon>Pezizomycotina</taxon>
        <taxon>Dothideomycetes</taxon>
        <taxon>Pleosporomycetidae</taxon>
        <taxon>Pleosporales</taxon>
        <taxon>Lophiotremataceae</taxon>
        <taxon>Lophiotrema</taxon>
    </lineage>
</organism>
<feature type="domain" description="GST C-terminal" evidence="3">
    <location>
        <begin position="108"/>
        <end position="239"/>
    </location>
</feature>
<evidence type="ECO:0000313" key="4">
    <source>
        <dbReference type="EMBL" id="KAF2106590.1"/>
    </source>
</evidence>
<gene>
    <name evidence="4" type="ORF">BDV96DRAFT_331027</name>
</gene>
<dbReference type="Gene3D" id="3.40.30.10">
    <property type="entry name" value="Glutaredoxin"/>
    <property type="match status" value="1"/>
</dbReference>
<dbReference type="Pfam" id="PF00043">
    <property type="entry name" value="GST_C"/>
    <property type="match status" value="1"/>
</dbReference>
<keyword evidence="4" id="KW-0808">Transferase</keyword>
<reference evidence="4" key="1">
    <citation type="journal article" date="2020" name="Stud. Mycol.">
        <title>101 Dothideomycetes genomes: a test case for predicting lifestyles and emergence of pathogens.</title>
        <authorList>
            <person name="Haridas S."/>
            <person name="Albert R."/>
            <person name="Binder M."/>
            <person name="Bloem J."/>
            <person name="Labutti K."/>
            <person name="Salamov A."/>
            <person name="Andreopoulos B."/>
            <person name="Baker S."/>
            <person name="Barry K."/>
            <person name="Bills G."/>
            <person name="Bluhm B."/>
            <person name="Cannon C."/>
            <person name="Castanera R."/>
            <person name="Culley D."/>
            <person name="Daum C."/>
            <person name="Ezra D."/>
            <person name="Gonzalez J."/>
            <person name="Henrissat B."/>
            <person name="Kuo A."/>
            <person name="Liang C."/>
            <person name="Lipzen A."/>
            <person name="Lutzoni F."/>
            <person name="Magnuson J."/>
            <person name="Mondo S."/>
            <person name="Nolan M."/>
            <person name="Ohm R."/>
            <person name="Pangilinan J."/>
            <person name="Park H.-J."/>
            <person name="Ramirez L."/>
            <person name="Alfaro M."/>
            <person name="Sun H."/>
            <person name="Tritt A."/>
            <person name="Yoshinaga Y."/>
            <person name="Zwiers L.-H."/>
            <person name="Turgeon B."/>
            <person name="Goodwin S."/>
            <person name="Spatafora J."/>
            <person name="Crous P."/>
            <person name="Grigoriev I."/>
        </authorList>
    </citation>
    <scope>NUCLEOTIDE SEQUENCE</scope>
    <source>
        <strain evidence="4">CBS 627.86</strain>
    </source>
</reference>
<evidence type="ECO:0000256" key="1">
    <source>
        <dbReference type="ARBA" id="ARBA00007409"/>
    </source>
</evidence>
<dbReference type="SFLD" id="SFLDG00358">
    <property type="entry name" value="Main_(cytGST)"/>
    <property type="match status" value="1"/>
</dbReference>
<dbReference type="GO" id="GO:0016740">
    <property type="term" value="F:transferase activity"/>
    <property type="evidence" value="ECO:0007669"/>
    <property type="project" value="UniProtKB-KW"/>
</dbReference>
<evidence type="ECO:0000259" key="3">
    <source>
        <dbReference type="PROSITE" id="PS50405"/>
    </source>
</evidence>
<dbReference type="InterPro" id="IPR004046">
    <property type="entry name" value="GST_C"/>
</dbReference>
<dbReference type="OrthoDB" id="422574at2759"/>
<dbReference type="InterPro" id="IPR036249">
    <property type="entry name" value="Thioredoxin-like_sf"/>
</dbReference>
<proteinExistence type="inferred from homology"/>
<dbReference type="AlphaFoldDB" id="A0A6A5YI04"/>
<comment type="similarity">
    <text evidence="1">Belongs to the GST superfamily.</text>
</comment>
<dbReference type="InterPro" id="IPR004045">
    <property type="entry name" value="Glutathione_S-Trfase_N"/>
</dbReference>
<dbReference type="PANTHER" id="PTHR44051">
    <property type="entry name" value="GLUTATHIONE S-TRANSFERASE-RELATED"/>
    <property type="match status" value="1"/>
</dbReference>
<dbReference type="SFLD" id="SFLDS00019">
    <property type="entry name" value="Glutathione_Transferase_(cytos"/>
    <property type="match status" value="1"/>
</dbReference>
<feature type="domain" description="GST N-terminal" evidence="2">
    <location>
        <begin position="13"/>
        <end position="102"/>
    </location>
</feature>
<dbReference type="Gene3D" id="1.20.1050.10">
    <property type="match status" value="1"/>
</dbReference>
<dbReference type="SFLD" id="SFLDG01151">
    <property type="entry name" value="Main.2:_Nu-like"/>
    <property type="match status" value="1"/>
</dbReference>
<name>A0A6A5YI04_9PLEO</name>
<dbReference type="PANTHER" id="PTHR44051:SF6">
    <property type="entry name" value="GLUTATHIONE S-TRANSFERASE II"/>
    <property type="match status" value="1"/>
</dbReference>
<protein>
    <submittedName>
        <fullName evidence="4">Glutathione S-transferase</fullName>
    </submittedName>
</protein>
<dbReference type="InterPro" id="IPR036282">
    <property type="entry name" value="Glutathione-S-Trfase_C_sf"/>
</dbReference>
<accession>A0A6A5YI04</accession>
<sequence>MSETSHPTGLVATKGIELLTFGTPNGFKVSILLEELKAAYPDFSYTVQSIDIFQDVNKQAWFTALSPNGKIPIIVDHDRDGFAVFEGLAILSYLTRVHDPECKFHFEDLLEASEAEQWIAWQHGGLGSIQAQANLFYRFHPERYAFPTQRYVGEVERLYGVLDKRLDGREYVAGPGTGRYSIADIALFPFIDAAAVTGIEIERWPNLYAWWERVGERPAVQKGMSVPSGEYFRFGYKKVKKMWKDDPEGVEERERPLREALEDARRDFGSVG</sequence>
<keyword evidence="5" id="KW-1185">Reference proteome</keyword>
<evidence type="ECO:0000259" key="2">
    <source>
        <dbReference type="PROSITE" id="PS50404"/>
    </source>
</evidence>
<evidence type="ECO:0000313" key="5">
    <source>
        <dbReference type="Proteomes" id="UP000799770"/>
    </source>
</evidence>
<dbReference type="SUPFAM" id="SSF52833">
    <property type="entry name" value="Thioredoxin-like"/>
    <property type="match status" value="1"/>
</dbReference>
<dbReference type="InterPro" id="IPR010987">
    <property type="entry name" value="Glutathione-S-Trfase_C-like"/>
</dbReference>
<dbReference type="CDD" id="cd03048">
    <property type="entry name" value="GST_N_Ure2p_like"/>
    <property type="match status" value="1"/>
</dbReference>
<dbReference type="EMBL" id="ML977361">
    <property type="protein sequence ID" value="KAF2106590.1"/>
    <property type="molecule type" value="Genomic_DNA"/>
</dbReference>
<dbReference type="PROSITE" id="PS50405">
    <property type="entry name" value="GST_CTER"/>
    <property type="match status" value="1"/>
</dbReference>
<dbReference type="SUPFAM" id="SSF47616">
    <property type="entry name" value="GST C-terminal domain-like"/>
    <property type="match status" value="1"/>
</dbReference>